<organism evidence="2 3">
    <name type="scientific">Tritrichomonas musculus</name>
    <dbReference type="NCBI Taxonomy" id="1915356"/>
    <lineage>
        <taxon>Eukaryota</taxon>
        <taxon>Metamonada</taxon>
        <taxon>Parabasalia</taxon>
        <taxon>Tritrichomonadida</taxon>
        <taxon>Tritrichomonadidae</taxon>
        <taxon>Tritrichomonas</taxon>
    </lineage>
</organism>
<keyword evidence="3" id="KW-1185">Reference proteome</keyword>
<gene>
    <name evidence="2" type="ORF">M9Y10_001747</name>
</gene>
<accession>A0ABR2L8V6</accession>
<feature type="transmembrane region" description="Helical" evidence="1">
    <location>
        <begin position="119"/>
        <end position="138"/>
    </location>
</feature>
<proteinExistence type="predicted"/>
<dbReference type="Proteomes" id="UP001470230">
    <property type="component" value="Unassembled WGS sequence"/>
</dbReference>
<name>A0ABR2L8V6_9EUKA</name>
<protein>
    <recommendedName>
        <fullName evidence="4">TLC domain-containing protein</fullName>
    </recommendedName>
</protein>
<keyword evidence="1" id="KW-0812">Transmembrane</keyword>
<feature type="transmembrane region" description="Helical" evidence="1">
    <location>
        <begin position="174"/>
        <end position="194"/>
    </location>
</feature>
<evidence type="ECO:0000313" key="2">
    <source>
        <dbReference type="EMBL" id="KAK8899431.1"/>
    </source>
</evidence>
<dbReference type="EMBL" id="JAPFFF010000001">
    <property type="protein sequence ID" value="KAK8899431.1"/>
    <property type="molecule type" value="Genomic_DNA"/>
</dbReference>
<evidence type="ECO:0008006" key="4">
    <source>
        <dbReference type="Google" id="ProtNLM"/>
    </source>
</evidence>
<keyword evidence="1" id="KW-0472">Membrane</keyword>
<feature type="transmembrane region" description="Helical" evidence="1">
    <location>
        <begin position="79"/>
        <end position="99"/>
    </location>
</feature>
<keyword evidence="1" id="KW-1133">Transmembrane helix</keyword>
<evidence type="ECO:0000256" key="1">
    <source>
        <dbReference type="SAM" id="Phobius"/>
    </source>
</evidence>
<reference evidence="2 3" key="1">
    <citation type="submission" date="2024-04" db="EMBL/GenBank/DDBJ databases">
        <title>Tritrichomonas musculus Genome.</title>
        <authorList>
            <person name="Alves-Ferreira E."/>
            <person name="Grigg M."/>
            <person name="Lorenzi H."/>
            <person name="Galac M."/>
        </authorList>
    </citation>
    <scope>NUCLEOTIDE SEQUENCE [LARGE SCALE GENOMIC DNA]</scope>
    <source>
        <strain evidence="2 3">EAF2021</strain>
    </source>
</reference>
<evidence type="ECO:0000313" key="3">
    <source>
        <dbReference type="Proteomes" id="UP001470230"/>
    </source>
</evidence>
<feature type="transmembrane region" description="Helical" evidence="1">
    <location>
        <begin position="17"/>
        <end position="35"/>
    </location>
</feature>
<comment type="caution">
    <text evidence="2">The sequence shown here is derived from an EMBL/GenBank/DDBJ whole genome shotgun (WGS) entry which is preliminary data.</text>
</comment>
<feature type="transmembrane region" description="Helical" evidence="1">
    <location>
        <begin position="41"/>
        <end position="67"/>
    </location>
</feature>
<sequence length="222" mass="26415">MDQIVIKIIEWCKKHSVTVFFIIMQLTLSIVYIFIPIEQSIFQYVINCFMSPDFSVSALNIIFSLLFSGIEVSISSIHYGLWLLLSSCNLFCFRYYFFISNSNSTSRNISNDSSVSPKLMFGPSYIVFSVYLAFVFIHRPILYFKIFDKFRFDDTLLYSIAVFQYMIYNFPNHFFDFCFCVISNIIWKCINVIFRYTQRRWRRDTNENENRNAQLPFEANDA</sequence>